<protein>
    <submittedName>
        <fullName evidence="5">MarR family transcriptional regulator</fullName>
    </submittedName>
</protein>
<feature type="domain" description="HTH marR-type" evidence="4">
    <location>
        <begin position="24"/>
        <end position="156"/>
    </location>
</feature>
<dbReference type="EMBL" id="JAAMOW010000004">
    <property type="protein sequence ID" value="NGY04765.1"/>
    <property type="molecule type" value="Genomic_DNA"/>
</dbReference>
<evidence type="ECO:0000256" key="1">
    <source>
        <dbReference type="ARBA" id="ARBA00023015"/>
    </source>
</evidence>
<dbReference type="InterPro" id="IPR036390">
    <property type="entry name" value="WH_DNA-bd_sf"/>
</dbReference>
<dbReference type="PANTHER" id="PTHR33164">
    <property type="entry name" value="TRANSCRIPTIONAL REGULATOR, MARR FAMILY"/>
    <property type="match status" value="1"/>
</dbReference>
<evidence type="ECO:0000256" key="3">
    <source>
        <dbReference type="ARBA" id="ARBA00023163"/>
    </source>
</evidence>
<keyword evidence="3" id="KW-0804">Transcription</keyword>
<dbReference type="PROSITE" id="PS01117">
    <property type="entry name" value="HTH_MARR_1"/>
    <property type="match status" value="1"/>
</dbReference>
<dbReference type="Pfam" id="PF01047">
    <property type="entry name" value="MarR"/>
    <property type="match status" value="1"/>
</dbReference>
<gene>
    <name evidence="5" type="ORF">G7Y85_08310</name>
</gene>
<dbReference type="PROSITE" id="PS50995">
    <property type="entry name" value="HTH_MARR_2"/>
    <property type="match status" value="1"/>
</dbReference>
<dbReference type="InterPro" id="IPR023187">
    <property type="entry name" value="Tscrpt_reg_MarR-type_CS"/>
</dbReference>
<dbReference type="InterPro" id="IPR036388">
    <property type="entry name" value="WH-like_DNA-bd_sf"/>
</dbReference>
<dbReference type="Gene3D" id="1.10.10.10">
    <property type="entry name" value="Winged helix-like DNA-binding domain superfamily/Winged helix DNA-binding domain"/>
    <property type="match status" value="1"/>
</dbReference>
<keyword evidence="6" id="KW-1185">Reference proteome</keyword>
<dbReference type="GO" id="GO:0006950">
    <property type="term" value="P:response to stress"/>
    <property type="evidence" value="ECO:0007669"/>
    <property type="project" value="TreeGrafter"/>
</dbReference>
<sequence length="168" mass="18364">MRQITAGQGTVTNQHYNVKTFHSTNSVGYLLKVSHAQMLARAEAIFAPNGISFVQWMALLKLSEGQAQTASDLCRAMCHDNGAVTRMLDQLEERGYVTRQRSVQDRRVVELALTAAGEQQVAALKPQFVEALNGLMDGFSKAEFAELTRLLNKLLLALQTKGLAGAEG</sequence>
<keyword evidence="1" id="KW-0805">Transcription regulation</keyword>
<dbReference type="GO" id="GO:0003700">
    <property type="term" value="F:DNA-binding transcription factor activity"/>
    <property type="evidence" value="ECO:0007669"/>
    <property type="project" value="InterPro"/>
</dbReference>
<dbReference type="PANTHER" id="PTHR33164:SF43">
    <property type="entry name" value="HTH-TYPE TRANSCRIPTIONAL REPRESSOR YETL"/>
    <property type="match status" value="1"/>
</dbReference>
<dbReference type="PRINTS" id="PR00598">
    <property type="entry name" value="HTHMARR"/>
</dbReference>
<dbReference type="Proteomes" id="UP000472676">
    <property type="component" value="Unassembled WGS sequence"/>
</dbReference>
<dbReference type="GO" id="GO:0003677">
    <property type="term" value="F:DNA binding"/>
    <property type="evidence" value="ECO:0007669"/>
    <property type="project" value="UniProtKB-KW"/>
</dbReference>
<dbReference type="InterPro" id="IPR039422">
    <property type="entry name" value="MarR/SlyA-like"/>
</dbReference>
<accession>A0A6M2BR98</accession>
<proteinExistence type="predicted"/>
<dbReference type="RefSeq" id="WP_166254803.1">
    <property type="nucleotide sequence ID" value="NZ_JAAMOW010000004.1"/>
</dbReference>
<name>A0A6M2BR98_9GAMM</name>
<dbReference type="SUPFAM" id="SSF46785">
    <property type="entry name" value="Winged helix' DNA-binding domain"/>
    <property type="match status" value="1"/>
</dbReference>
<evidence type="ECO:0000256" key="2">
    <source>
        <dbReference type="ARBA" id="ARBA00023125"/>
    </source>
</evidence>
<dbReference type="InterPro" id="IPR000835">
    <property type="entry name" value="HTH_MarR-typ"/>
</dbReference>
<keyword evidence="2" id="KW-0238">DNA-binding</keyword>
<evidence type="ECO:0000259" key="4">
    <source>
        <dbReference type="PROSITE" id="PS50995"/>
    </source>
</evidence>
<comment type="caution">
    <text evidence="5">The sequence shown here is derived from an EMBL/GenBank/DDBJ whole genome shotgun (WGS) entry which is preliminary data.</text>
</comment>
<evidence type="ECO:0000313" key="5">
    <source>
        <dbReference type="EMBL" id="NGY04765.1"/>
    </source>
</evidence>
<evidence type="ECO:0000313" key="6">
    <source>
        <dbReference type="Proteomes" id="UP000472676"/>
    </source>
</evidence>
<dbReference type="SMART" id="SM00347">
    <property type="entry name" value="HTH_MARR"/>
    <property type="match status" value="1"/>
</dbReference>
<organism evidence="5 6">
    <name type="scientific">Solimonas terrae</name>
    <dbReference type="NCBI Taxonomy" id="1396819"/>
    <lineage>
        <taxon>Bacteria</taxon>
        <taxon>Pseudomonadati</taxon>
        <taxon>Pseudomonadota</taxon>
        <taxon>Gammaproteobacteria</taxon>
        <taxon>Nevskiales</taxon>
        <taxon>Nevskiaceae</taxon>
        <taxon>Solimonas</taxon>
    </lineage>
</organism>
<reference evidence="5 6" key="1">
    <citation type="journal article" date="2014" name="Int. J. Syst. Evol. Microbiol.">
        <title>Solimonas terrae sp. nov., isolated from soil.</title>
        <authorList>
            <person name="Kim S.J."/>
            <person name="Moon J.Y."/>
            <person name="Weon H.Y."/>
            <person name="Ahn J.H."/>
            <person name="Chen W.M."/>
            <person name="Kwon S.W."/>
        </authorList>
    </citation>
    <scope>NUCLEOTIDE SEQUENCE [LARGE SCALE GENOMIC DNA]</scope>
    <source>
        <strain evidence="5 6">KIS83-12</strain>
    </source>
</reference>
<dbReference type="AlphaFoldDB" id="A0A6M2BR98"/>